<name>A0A1M6GYL7_9BACT</name>
<dbReference type="InterPro" id="IPR014710">
    <property type="entry name" value="RmlC-like_jellyroll"/>
</dbReference>
<dbReference type="STRING" id="1168035.SAMN05444280_11213"/>
<dbReference type="SUPFAM" id="SSF51182">
    <property type="entry name" value="RmlC-like cupins"/>
    <property type="match status" value="1"/>
</dbReference>
<dbReference type="EMBL" id="FQZE01000012">
    <property type="protein sequence ID" value="SHJ15053.1"/>
    <property type="molecule type" value="Genomic_DNA"/>
</dbReference>
<evidence type="ECO:0000313" key="2">
    <source>
        <dbReference type="EMBL" id="SHJ15053.1"/>
    </source>
</evidence>
<evidence type="ECO:0000313" key="3">
    <source>
        <dbReference type="Proteomes" id="UP000184050"/>
    </source>
</evidence>
<feature type="domain" description="(S)-ureidoglycine aminohydrolase cupin" evidence="1">
    <location>
        <begin position="14"/>
        <end position="85"/>
    </location>
</feature>
<dbReference type="OrthoDB" id="9799053at2"/>
<dbReference type="InterPro" id="IPR011051">
    <property type="entry name" value="RmlC_Cupin_sf"/>
</dbReference>
<sequence>MKLDIEQPEQDELEEEGVFSWPIWEHEEDKFEWYYEKTEKCYILEGEATVVSEFESKTIKAGDFVTFPAGLECVWDIHSFVRKHYTFE</sequence>
<dbReference type="RefSeq" id="WP_073168625.1">
    <property type="nucleotide sequence ID" value="NZ_FQZE01000012.1"/>
</dbReference>
<dbReference type="CDD" id="cd02227">
    <property type="entry name" value="cupin_TM1112-like"/>
    <property type="match status" value="1"/>
</dbReference>
<reference evidence="2 3" key="1">
    <citation type="submission" date="2016-11" db="EMBL/GenBank/DDBJ databases">
        <authorList>
            <person name="Jaros S."/>
            <person name="Januszkiewicz K."/>
            <person name="Wedrychowicz H."/>
        </authorList>
    </citation>
    <scope>NUCLEOTIDE SEQUENCE [LARGE SCALE GENOMIC DNA]</scope>
    <source>
        <strain evidence="2 3">DSM 27063</strain>
    </source>
</reference>
<dbReference type="PANTHER" id="PTHR33271">
    <property type="entry name" value="OS04G0445200 PROTEIN"/>
    <property type="match status" value="1"/>
</dbReference>
<accession>A0A1M6GYL7</accession>
<dbReference type="InterPro" id="IPR008579">
    <property type="entry name" value="UGlyAH_Cupin_dom"/>
</dbReference>
<dbReference type="AlphaFoldDB" id="A0A1M6GYL7"/>
<gene>
    <name evidence="2" type="ORF">SAMN05444280_11213</name>
</gene>
<keyword evidence="3" id="KW-1185">Reference proteome</keyword>
<proteinExistence type="predicted"/>
<evidence type="ECO:0000259" key="1">
    <source>
        <dbReference type="Pfam" id="PF05899"/>
    </source>
</evidence>
<dbReference type="PANTHER" id="PTHR33271:SF22">
    <property type="entry name" value="OS04G0445200 PROTEIN"/>
    <property type="match status" value="1"/>
</dbReference>
<dbReference type="Proteomes" id="UP000184050">
    <property type="component" value="Unassembled WGS sequence"/>
</dbReference>
<organism evidence="2 3">
    <name type="scientific">Tangfeifania diversioriginum</name>
    <dbReference type="NCBI Taxonomy" id="1168035"/>
    <lineage>
        <taxon>Bacteria</taxon>
        <taxon>Pseudomonadati</taxon>
        <taxon>Bacteroidota</taxon>
        <taxon>Bacteroidia</taxon>
        <taxon>Marinilabiliales</taxon>
        <taxon>Prolixibacteraceae</taxon>
        <taxon>Tangfeifania</taxon>
    </lineage>
</organism>
<protein>
    <recommendedName>
        <fullName evidence="1">(S)-ureidoglycine aminohydrolase cupin domain-containing protein</fullName>
    </recommendedName>
</protein>
<dbReference type="Gene3D" id="2.60.120.10">
    <property type="entry name" value="Jelly Rolls"/>
    <property type="match status" value="1"/>
</dbReference>
<dbReference type="Pfam" id="PF05899">
    <property type="entry name" value="Cupin_3"/>
    <property type="match status" value="1"/>
</dbReference>